<dbReference type="Pfam" id="PF08786">
    <property type="entry name" value="DcrB"/>
    <property type="match status" value="1"/>
</dbReference>
<proteinExistence type="predicted"/>
<dbReference type="InterPro" id="IPR014894">
    <property type="entry name" value="DcrB/EagT6"/>
</dbReference>
<dbReference type="Proteomes" id="UP000664771">
    <property type="component" value="Unassembled WGS sequence"/>
</dbReference>
<dbReference type="SUPFAM" id="SSF55724">
    <property type="entry name" value="Mog1p/PsbP-like"/>
    <property type="match status" value="1"/>
</dbReference>
<reference evidence="1 2" key="1">
    <citation type="submission" date="2021-03" db="EMBL/GenBank/DDBJ databases">
        <title>The complete genome sequence of Acetobacter sacchari TBRC 11175.</title>
        <authorList>
            <person name="Charoenyingcharoen P."/>
            <person name="Yukphan P."/>
        </authorList>
    </citation>
    <scope>NUCLEOTIDE SEQUENCE [LARGE SCALE GENOMIC DNA]</scope>
    <source>
        <strain evidence="1 2">TBRC 11175</strain>
    </source>
</reference>
<evidence type="ECO:0000313" key="1">
    <source>
        <dbReference type="EMBL" id="MBO1359464.1"/>
    </source>
</evidence>
<name>A0ABS3LU86_9PROT</name>
<sequence length="141" mass="15454">MRYVFQEAEIDIPGEFRDNSVNVIAVTLDDGSSLSITVNRRPSGPDDTIERLMEADLEFAHGEDDGFERLWTRPHTIDGRTAAIAALRLHSGDGAAEQRVVYIKAEATLLKLTATVSNAFTQQQLAALNTIASSFRFTVAS</sequence>
<protein>
    <submittedName>
        <fullName evidence="1">DcrB-related protein</fullName>
    </submittedName>
</protein>
<organism evidence="1 2">
    <name type="scientific">Acetobacter sacchari</name>
    <dbReference type="NCBI Taxonomy" id="2661687"/>
    <lineage>
        <taxon>Bacteria</taxon>
        <taxon>Pseudomonadati</taxon>
        <taxon>Pseudomonadota</taxon>
        <taxon>Alphaproteobacteria</taxon>
        <taxon>Acetobacterales</taxon>
        <taxon>Acetobacteraceae</taxon>
        <taxon>Acetobacter</taxon>
    </lineage>
</organism>
<accession>A0ABS3LU86</accession>
<dbReference type="Gene3D" id="3.40.1000.10">
    <property type="entry name" value="Mog1/PsbP, alpha/beta/alpha sandwich"/>
    <property type="match status" value="1"/>
</dbReference>
<evidence type="ECO:0000313" key="2">
    <source>
        <dbReference type="Proteomes" id="UP000664771"/>
    </source>
</evidence>
<keyword evidence="2" id="KW-1185">Reference proteome</keyword>
<dbReference type="RefSeq" id="WP_207880605.1">
    <property type="nucleotide sequence ID" value="NZ_JAFVMF010000006.1"/>
</dbReference>
<dbReference type="EMBL" id="JAFVMF010000006">
    <property type="protein sequence ID" value="MBO1359464.1"/>
    <property type="molecule type" value="Genomic_DNA"/>
</dbReference>
<gene>
    <name evidence="1" type="ORF">J2D73_06590</name>
</gene>
<comment type="caution">
    <text evidence="1">The sequence shown here is derived from an EMBL/GenBank/DDBJ whole genome shotgun (WGS) entry which is preliminary data.</text>
</comment>
<dbReference type="InterPro" id="IPR016123">
    <property type="entry name" value="Mog1/PsbP_a/b/a-sand"/>
</dbReference>